<proteinExistence type="predicted"/>
<protein>
    <submittedName>
        <fullName evidence="1">Uncharacterized protein</fullName>
    </submittedName>
</protein>
<sequence length="93" mass="10109">MTDLTSLDGLAGDDLTEAQIQALLAQIDLDIANLLREGKLAALKYAGGHNLPGADRAANLAALLAARKHYAELLRALPAWEMSQGRWERETDR</sequence>
<name>A0A7C4QV02_9PLAN</name>
<dbReference type="AlphaFoldDB" id="A0A7C4QV02"/>
<dbReference type="EMBL" id="DSVQ01000012">
    <property type="protein sequence ID" value="HGT39090.1"/>
    <property type="molecule type" value="Genomic_DNA"/>
</dbReference>
<evidence type="ECO:0000313" key="1">
    <source>
        <dbReference type="EMBL" id="HGT39090.1"/>
    </source>
</evidence>
<reference evidence="1" key="1">
    <citation type="journal article" date="2020" name="mSystems">
        <title>Genome- and Community-Level Interaction Insights into Carbon Utilization and Element Cycling Functions of Hydrothermarchaeota in Hydrothermal Sediment.</title>
        <authorList>
            <person name="Zhou Z."/>
            <person name="Liu Y."/>
            <person name="Xu W."/>
            <person name="Pan J."/>
            <person name="Luo Z.H."/>
            <person name="Li M."/>
        </authorList>
    </citation>
    <scope>NUCLEOTIDE SEQUENCE [LARGE SCALE GENOMIC DNA]</scope>
    <source>
        <strain evidence="1">SpSt-508</strain>
    </source>
</reference>
<gene>
    <name evidence="1" type="ORF">ENS64_07475</name>
</gene>
<accession>A0A7C4QV02</accession>
<comment type="caution">
    <text evidence="1">The sequence shown here is derived from an EMBL/GenBank/DDBJ whole genome shotgun (WGS) entry which is preliminary data.</text>
</comment>
<organism evidence="1">
    <name type="scientific">Schlesneria paludicola</name>
    <dbReference type="NCBI Taxonomy" id="360056"/>
    <lineage>
        <taxon>Bacteria</taxon>
        <taxon>Pseudomonadati</taxon>
        <taxon>Planctomycetota</taxon>
        <taxon>Planctomycetia</taxon>
        <taxon>Planctomycetales</taxon>
        <taxon>Planctomycetaceae</taxon>
        <taxon>Schlesneria</taxon>
    </lineage>
</organism>